<sequence>MSKTIDHPECPVRSFMDDPNIKWRTKKPDFTIVDQKYLKEKIRSHKEGSLGKIVENLVKSWECESSHKVDAKDWGTVDHENFAITVNGGRKLNLKSNIAMGNYLMFLEDSPLYDTTKVTNEEAQDSFKECFPGGFAWEVLDVFSGPPTIAFTWRHWADYEGKFHGFEPTKERIEVIGSAVATVNADMKISTFDIYYDPSPMLGKLYHGKCKFSQK</sequence>
<dbReference type="Proteomes" id="UP001209878">
    <property type="component" value="Unassembled WGS sequence"/>
</dbReference>
<evidence type="ECO:0008006" key="3">
    <source>
        <dbReference type="Google" id="ProtNLM"/>
    </source>
</evidence>
<dbReference type="AlphaFoldDB" id="A0AAD9KX01"/>
<dbReference type="InterPro" id="IPR032710">
    <property type="entry name" value="NTF2-like_dom_sf"/>
</dbReference>
<dbReference type="SUPFAM" id="SSF54427">
    <property type="entry name" value="NTF2-like"/>
    <property type="match status" value="1"/>
</dbReference>
<reference evidence="1" key="1">
    <citation type="journal article" date="2023" name="Mol. Biol. Evol.">
        <title>Third-Generation Sequencing Reveals the Adaptive Role of the Epigenome in Three Deep-Sea Polychaetes.</title>
        <authorList>
            <person name="Perez M."/>
            <person name="Aroh O."/>
            <person name="Sun Y."/>
            <person name="Lan Y."/>
            <person name="Juniper S.K."/>
            <person name="Young C.R."/>
            <person name="Angers B."/>
            <person name="Qian P.Y."/>
        </authorList>
    </citation>
    <scope>NUCLEOTIDE SEQUENCE</scope>
    <source>
        <strain evidence="1">R07B-5</strain>
    </source>
</reference>
<evidence type="ECO:0000313" key="1">
    <source>
        <dbReference type="EMBL" id="KAK2178318.1"/>
    </source>
</evidence>
<gene>
    <name evidence="1" type="ORF">NP493_548g02043</name>
</gene>
<accession>A0AAD9KX01</accession>
<proteinExistence type="predicted"/>
<protein>
    <recommendedName>
        <fullName evidence="3">Pathogen-related protein</fullName>
    </recommendedName>
</protein>
<dbReference type="EMBL" id="JAODUO010000548">
    <property type="protein sequence ID" value="KAK2178318.1"/>
    <property type="molecule type" value="Genomic_DNA"/>
</dbReference>
<dbReference type="InterPro" id="IPR053218">
    <property type="entry name" value="Pathogen-related_defense"/>
</dbReference>
<dbReference type="PANTHER" id="PTHR31723:SF10">
    <property type="entry name" value="PATHOGEN-RELATED PROTEIN"/>
    <property type="match status" value="1"/>
</dbReference>
<name>A0AAD9KX01_RIDPI</name>
<keyword evidence="2" id="KW-1185">Reference proteome</keyword>
<evidence type="ECO:0000313" key="2">
    <source>
        <dbReference type="Proteomes" id="UP001209878"/>
    </source>
</evidence>
<dbReference type="PANTHER" id="PTHR31723">
    <property type="entry name" value="PATHOGENESIS-RELATED FAMILY PROTEIN"/>
    <property type="match status" value="1"/>
</dbReference>
<dbReference type="Gene3D" id="3.10.450.50">
    <property type="match status" value="1"/>
</dbReference>
<organism evidence="1 2">
    <name type="scientific">Ridgeia piscesae</name>
    <name type="common">Tubeworm</name>
    <dbReference type="NCBI Taxonomy" id="27915"/>
    <lineage>
        <taxon>Eukaryota</taxon>
        <taxon>Metazoa</taxon>
        <taxon>Spiralia</taxon>
        <taxon>Lophotrochozoa</taxon>
        <taxon>Annelida</taxon>
        <taxon>Polychaeta</taxon>
        <taxon>Sedentaria</taxon>
        <taxon>Canalipalpata</taxon>
        <taxon>Sabellida</taxon>
        <taxon>Siboglinidae</taxon>
        <taxon>Ridgeia</taxon>
    </lineage>
</organism>
<comment type="caution">
    <text evidence="1">The sequence shown here is derived from an EMBL/GenBank/DDBJ whole genome shotgun (WGS) entry which is preliminary data.</text>
</comment>